<organism evidence="2 3">
    <name type="scientific">Plakobranchus ocellatus</name>
    <dbReference type="NCBI Taxonomy" id="259542"/>
    <lineage>
        <taxon>Eukaryota</taxon>
        <taxon>Metazoa</taxon>
        <taxon>Spiralia</taxon>
        <taxon>Lophotrochozoa</taxon>
        <taxon>Mollusca</taxon>
        <taxon>Gastropoda</taxon>
        <taxon>Heterobranchia</taxon>
        <taxon>Euthyneura</taxon>
        <taxon>Panpulmonata</taxon>
        <taxon>Sacoglossa</taxon>
        <taxon>Placobranchoidea</taxon>
        <taxon>Plakobranchidae</taxon>
        <taxon>Plakobranchus</taxon>
    </lineage>
</organism>
<sequence length="142" mass="15994">MDISIPKIEIFIAREAAPPVNDSKLPQTSNYAIHYKHKIKDWRILFTSSGKFHYLVKHILSLTLFGVEVEGKKKFWNEGGVFLRHRKEGRKVLYIASPQQCDLKLLGPPSGQGAGGKTRTRDRRVPADLRADSLTTVSPTPL</sequence>
<proteinExistence type="predicted"/>
<feature type="region of interest" description="Disordered" evidence="1">
    <location>
        <begin position="105"/>
        <end position="142"/>
    </location>
</feature>
<name>A0AAV4BK22_9GAST</name>
<evidence type="ECO:0000313" key="2">
    <source>
        <dbReference type="EMBL" id="GFO19277.1"/>
    </source>
</evidence>
<accession>A0AAV4BK22</accession>
<evidence type="ECO:0000256" key="1">
    <source>
        <dbReference type="SAM" id="MobiDB-lite"/>
    </source>
</evidence>
<keyword evidence="3" id="KW-1185">Reference proteome</keyword>
<dbReference type="AlphaFoldDB" id="A0AAV4BK22"/>
<reference evidence="2 3" key="1">
    <citation type="journal article" date="2021" name="Elife">
        <title>Chloroplast acquisition without the gene transfer in kleptoplastic sea slugs, Plakobranchus ocellatus.</title>
        <authorList>
            <person name="Maeda T."/>
            <person name="Takahashi S."/>
            <person name="Yoshida T."/>
            <person name="Shimamura S."/>
            <person name="Takaki Y."/>
            <person name="Nagai Y."/>
            <person name="Toyoda A."/>
            <person name="Suzuki Y."/>
            <person name="Arimoto A."/>
            <person name="Ishii H."/>
            <person name="Satoh N."/>
            <person name="Nishiyama T."/>
            <person name="Hasebe M."/>
            <person name="Maruyama T."/>
            <person name="Minagawa J."/>
            <person name="Obokata J."/>
            <person name="Shigenobu S."/>
        </authorList>
    </citation>
    <scope>NUCLEOTIDE SEQUENCE [LARGE SCALE GENOMIC DNA]</scope>
</reference>
<evidence type="ECO:0000313" key="3">
    <source>
        <dbReference type="Proteomes" id="UP000735302"/>
    </source>
</evidence>
<feature type="compositionally biased region" description="Polar residues" evidence="1">
    <location>
        <begin position="133"/>
        <end position="142"/>
    </location>
</feature>
<gene>
    <name evidence="2" type="ORF">PoB_004578200</name>
</gene>
<dbReference type="EMBL" id="BLXT01005065">
    <property type="protein sequence ID" value="GFO19277.1"/>
    <property type="molecule type" value="Genomic_DNA"/>
</dbReference>
<protein>
    <submittedName>
        <fullName evidence="2">Uncharacterized protein</fullName>
    </submittedName>
</protein>
<comment type="caution">
    <text evidence="2">The sequence shown here is derived from an EMBL/GenBank/DDBJ whole genome shotgun (WGS) entry which is preliminary data.</text>
</comment>
<dbReference type="Proteomes" id="UP000735302">
    <property type="component" value="Unassembled WGS sequence"/>
</dbReference>